<comment type="caution">
    <text evidence="2">The sequence shown here is derived from an EMBL/GenBank/DDBJ whole genome shotgun (WGS) entry which is preliminary data.</text>
</comment>
<keyword evidence="3" id="KW-1185">Reference proteome</keyword>
<dbReference type="AlphaFoldDB" id="A0A7J7RF98"/>
<dbReference type="Proteomes" id="UP000558488">
    <property type="component" value="Unassembled WGS sequence"/>
</dbReference>
<keyword evidence="1" id="KW-0472">Membrane</keyword>
<evidence type="ECO:0000256" key="1">
    <source>
        <dbReference type="SAM" id="Phobius"/>
    </source>
</evidence>
<organism evidence="2 3">
    <name type="scientific">Pipistrellus kuhlii</name>
    <name type="common">Kuhl's pipistrelle</name>
    <dbReference type="NCBI Taxonomy" id="59472"/>
    <lineage>
        <taxon>Eukaryota</taxon>
        <taxon>Metazoa</taxon>
        <taxon>Chordata</taxon>
        <taxon>Craniata</taxon>
        <taxon>Vertebrata</taxon>
        <taxon>Euteleostomi</taxon>
        <taxon>Mammalia</taxon>
        <taxon>Eutheria</taxon>
        <taxon>Laurasiatheria</taxon>
        <taxon>Chiroptera</taxon>
        <taxon>Yangochiroptera</taxon>
        <taxon>Vespertilionidae</taxon>
        <taxon>Pipistrellus</taxon>
    </lineage>
</organism>
<dbReference type="EMBL" id="JACAGB010000078">
    <property type="protein sequence ID" value="KAF6274880.1"/>
    <property type="molecule type" value="Genomic_DNA"/>
</dbReference>
<evidence type="ECO:0000313" key="3">
    <source>
        <dbReference type="Proteomes" id="UP000558488"/>
    </source>
</evidence>
<sequence>MSPWSALQVLEATSVRSKMLSRSESKELYTMETLTLASAAPLPEHQAMDQGLNSWSGNLPGCSMPRRGRAEGSRWMFLMSMFLSLSLFSLPPSLSLLLSFFFSLSPHSFLSKTDKNIPKKDNSQIQGTTY</sequence>
<proteinExistence type="predicted"/>
<accession>A0A7J7RF98</accession>
<feature type="transmembrane region" description="Helical" evidence="1">
    <location>
        <begin position="75"/>
        <end position="102"/>
    </location>
</feature>
<evidence type="ECO:0000313" key="2">
    <source>
        <dbReference type="EMBL" id="KAF6274880.1"/>
    </source>
</evidence>
<gene>
    <name evidence="2" type="ORF">mPipKuh1_010563</name>
</gene>
<name>A0A7J7RF98_PIPKU</name>
<protein>
    <submittedName>
        <fullName evidence="2">Uncharacterized protein</fullName>
    </submittedName>
</protein>
<reference evidence="2 3" key="1">
    <citation type="journal article" date="2020" name="Nature">
        <title>Six reference-quality genomes reveal evolution of bat adaptations.</title>
        <authorList>
            <person name="Jebb D."/>
            <person name="Huang Z."/>
            <person name="Pippel M."/>
            <person name="Hughes G.M."/>
            <person name="Lavrichenko K."/>
            <person name="Devanna P."/>
            <person name="Winkler S."/>
            <person name="Jermiin L.S."/>
            <person name="Skirmuntt E.C."/>
            <person name="Katzourakis A."/>
            <person name="Burkitt-Gray L."/>
            <person name="Ray D.A."/>
            <person name="Sullivan K.A.M."/>
            <person name="Roscito J.G."/>
            <person name="Kirilenko B.M."/>
            <person name="Davalos L.M."/>
            <person name="Corthals A.P."/>
            <person name="Power M.L."/>
            <person name="Jones G."/>
            <person name="Ransome R.D."/>
            <person name="Dechmann D.K.N."/>
            <person name="Locatelli A.G."/>
            <person name="Puechmaille S.J."/>
            <person name="Fedrigo O."/>
            <person name="Jarvis E.D."/>
            <person name="Hiller M."/>
            <person name="Vernes S.C."/>
            <person name="Myers E.W."/>
            <person name="Teeling E.C."/>
        </authorList>
    </citation>
    <scope>NUCLEOTIDE SEQUENCE [LARGE SCALE GENOMIC DNA]</scope>
    <source>
        <strain evidence="2">MPipKuh1</strain>
        <tissue evidence="2">Flight muscle</tissue>
    </source>
</reference>
<keyword evidence="1" id="KW-1133">Transmembrane helix</keyword>
<keyword evidence="1" id="KW-0812">Transmembrane</keyword>